<gene>
    <name evidence="1" type="ORF">LOK49_LG05G00042</name>
</gene>
<reference evidence="1 2" key="1">
    <citation type="journal article" date="2022" name="Plant J.">
        <title>Chromosome-level genome of Camellia lanceoleosa provides a valuable resource for understanding genome evolution and self-incompatibility.</title>
        <authorList>
            <person name="Gong W."/>
            <person name="Xiao S."/>
            <person name="Wang L."/>
            <person name="Liao Z."/>
            <person name="Chang Y."/>
            <person name="Mo W."/>
            <person name="Hu G."/>
            <person name="Li W."/>
            <person name="Zhao G."/>
            <person name="Zhu H."/>
            <person name="Hu X."/>
            <person name="Ji K."/>
            <person name="Xiang X."/>
            <person name="Song Q."/>
            <person name="Yuan D."/>
            <person name="Jin S."/>
            <person name="Zhang L."/>
        </authorList>
    </citation>
    <scope>NUCLEOTIDE SEQUENCE [LARGE SCALE GENOMIC DNA]</scope>
    <source>
        <strain evidence="1">SQ_2022a</strain>
    </source>
</reference>
<name>A0ACC0HN98_9ERIC</name>
<dbReference type="EMBL" id="CM045761">
    <property type="protein sequence ID" value="KAI8015047.1"/>
    <property type="molecule type" value="Genomic_DNA"/>
</dbReference>
<evidence type="ECO:0000313" key="1">
    <source>
        <dbReference type="EMBL" id="KAI8015047.1"/>
    </source>
</evidence>
<evidence type="ECO:0000313" key="2">
    <source>
        <dbReference type="Proteomes" id="UP001060215"/>
    </source>
</evidence>
<comment type="caution">
    <text evidence="1">The sequence shown here is derived from an EMBL/GenBank/DDBJ whole genome shotgun (WGS) entry which is preliminary data.</text>
</comment>
<keyword evidence="2" id="KW-1185">Reference proteome</keyword>
<dbReference type="Proteomes" id="UP001060215">
    <property type="component" value="Chromosome 4"/>
</dbReference>
<protein>
    <submittedName>
        <fullName evidence="1">Uncharacterized protein</fullName>
    </submittedName>
</protein>
<organism evidence="1 2">
    <name type="scientific">Camellia lanceoleosa</name>
    <dbReference type="NCBI Taxonomy" id="1840588"/>
    <lineage>
        <taxon>Eukaryota</taxon>
        <taxon>Viridiplantae</taxon>
        <taxon>Streptophyta</taxon>
        <taxon>Embryophyta</taxon>
        <taxon>Tracheophyta</taxon>
        <taxon>Spermatophyta</taxon>
        <taxon>Magnoliopsida</taxon>
        <taxon>eudicotyledons</taxon>
        <taxon>Gunneridae</taxon>
        <taxon>Pentapetalae</taxon>
        <taxon>asterids</taxon>
        <taxon>Ericales</taxon>
        <taxon>Theaceae</taxon>
        <taxon>Camellia</taxon>
    </lineage>
</organism>
<sequence>MQLPSNHHQNQILLVTISQSGHHLKSEKKICHPLLLESTRPGTICKSLLRHTSQPMTMPMLKDMDKDRLQWCNSRFRFLVFEDIENGTLKAHLNDRLQTPLNWRTRLHIVIGVAAALACCCSKVFILIKDMGHIGRLMVEVFSMRINHIDGEKLYGIITVTDGLGTQSIYNRSRYHYESISPGQTALLTGPARSISASDSFTIDVALKDKDKLSPDDDNGLVTVNYVVLRKALEATVEVTLVNRGRENSLPVYGLLVAHNGNFMNESMLFRKKSDEHVDVRPEQPIPLSRSVAAVPSNSFLIVWAVLMDHNGEIAKGTAEFPAQLSWPPRIFSTRIF</sequence>
<accession>A0ACC0HN98</accession>
<proteinExistence type="predicted"/>